<feature type="domain" description="C2H2-type" evidence="7">
    <location>
        <begin position="175"/>
        <end position="202"/>
    </location>
</feature>
<feature type="region of interest" description="Disordered" evidence="6">
    <location>
        <begin position="499"/>
        <end position="524"/>
    </location>
</feature>
<dbReference type="Gene3D" id="3.30.160.60">
    <property type="entry name" value="Classic Zinc Finger"/>
    <property type="match status" value="6"/>
</dbReference>
<reference evidence="8 9" key="1">
    <citation type="journal article" date="2021" name="Elife">
        <title>Chloroplast acquisition without the gene transfer in kleptoplastic sea slugs, Plakobranchus ocellatus.</title>
        <authorList>
            <person name="Maeda T."/>
            <person name="Takahashi S."/>
            <person name="Yoshida T."/>
            <person name="Shimamura S."/>
            <person name="Takaki Y."/>
            <person name="Nagai Y."/>
            <person name="Toyoda A."/>
            <person name="Suzuki Y."/>
            <person name="Arimoto A."/>
            <person name="Ishii H."/>
            <person name="Satoh N."/>
            <person name="Nishiyama T."/>
            <person name="Hasebe M."/>
            <person name="Maruyama T."/>
            <person name="Minagawa J."/>
            <person name="Obokata J."/>
            <person name="Shigenobu S."/>
        </authorList>
    </citation>
    <scope>NUCLEOTIDE SEQUENCE [LARGE SCALE GENOMIC DNA]</scope>
</reference>
<dbReference type="FunFam" id="3.30.160.60:FF:001774">
    <property type="entry name" value="Myoneurin"/>
    <property type="match status" value="1"/>
</dbReference>
<keyword evidence="9" id="KW-1185">Reference proteome</keyword>
<keyword evidence="3 5" id="KW-0863">Zinc-finger</keyword>
<feature type="region of interest" description="Disordered" evidence="6">
    <location>
        <begin position="1"/>
        <end position="58"/>
    </location>
</feature>
<organism evidence="8 9">
    <name type="scientific">Elysia marginata</name>
    <dbReference type="NCBI Taxonomy" id="1093978"/>
    <lineage>
        <taxon>Eukaryota</taxon>
        <taxon>Metazoa</taxon>
        <taxon>Spiralia</taxon>
        <taxon>Lophotrochozoa</taxon>
        <taxon>Mollusca</taxon>
        <taxon>Gastropoda</taxon>
        <taxon>Heterobranchia</taxon>
        <taxon>Euthyneura</taxon>
        <taxon>Panpulmonata</taxon>
        <taxon>Sacoglossa</taxon>
        <taxon>Placobranchoidea</taxon>
        <taxon>Plakobranchidae</taxon>
        <taxon>Elysia</taxon>
    </lineage>
</organism>
<feature type="region of interest" description="Disordered" evidence="6">
    <location>
        <begin position="399"/>
        <end position="446"/>
    </location>
</feature>
<feature type="compositionally biased region" description="Basic and acidic residues" evidence="6">
    <location>
        <begin position="581"/>
        <end position="594"/>
    </location>
</feature>
<proteinExistence type="predicted"/>
<feature type="compositionally biased region" description="Acidic residues" evidence="6">
    <location>
        <begin position="1"/>
        <end position="12"/>
    </location>
</feature>
<evidence type="ECO:0000259" key="7">
    <source>
        <dbReference type="PROSITE" id="PS50157"/>
    </source>
</evidence>
<evidence type="ECO:0000256" key="1">
    <source>
        <dbReference type="ARBA" id="ARBA00022723"/>
    </source>
</evidence>
<evidence type="ECO:0000313" key="8">
    <source>
        <dbReference type="EMBL" id="GFR74629.1"/>
    </source>
</evidence>
<feature type="domain" description="C2H2-type" evidence="7">
    <location>
        <begin position="147"/>
        <end position="174"/>
    </location>
</feature>
<dbReference type="SMART" id="SM00355">
    <property type="entry name" value="ZnF_C2H2"/>
    <property type="match status" value="11"/>
</dbReference>
<dbReference type="InterPro" id="IPR036236">
    <property type="entry name" value="Znf_C2H2_sf"/>
</dbReference>
<dbReference type="PROSITE" id="PS00028">
    <property type="entry name" value="ZINC_FINGER_C2H2_1"/>
    <property type="match status" value="6"/>
</dbReference>
<keyword evidence="1" id="KW-0479">Metal-binding</keyword>
<dbReference type="InterPro" id="IPR013087">
    <property type="entry name" value="Znf_C2H2_type"/>
</dbReference>
<dbReference type="EMBL" id="BMAT01011533">
    <property type="protein sequence ID" value="GFR74629.1"/>
    <property type="molecule type" value="Genomic_DNA"/>
</dbReference>
<dbReference type="PANTHER" id="PTHR24379:SF121">
    <property type="entry name" value="C2H2-TYPE DOMAIN-CONTAINING PROTEIN"/>
    <property type="match status" value="1"/>
</dbReference>
<sequence length="825" mass="93764">MTGDELGEEGDLALDSAVNDNDEDFTAAHEDNLEKEEQEYEKEMDKEDDFGNRRKRRGRRRKRSSYQFEVDVLVENEGAKKMKQAAESMKNLPIFKNDDEKTQFEACLDVDLSQVDNMFRIHIIEQELNEMSGMVYNTPTMSSLSVYSCNVCEKVFKSLSHIRLHCVTHTELKPFKCTKCSYATNSKGNLYTHMRKHTGQYYRCDQCDFKTVNKSHLVEHQMIHTNRRAQCLLCQKDYSTLKSLINHVRKYHTDKKGKEYLQTFLQGRGAKGTTVIHQCHICNRKFKKRIDRDRHLFIHDIKDLPHVQQCELCDYWASRRVYLDKHYLKHRVIYCCTLCDQKFLSTVKLKKHLAEEHSEQGDPDVLFAACINKSLYLPEPLAISQEGSKYVNLPPELRETSTSELSSQTNILKEKTPLSPAVLEKPASLTSDTNPSETQSSHEEKLQLKADPNVASALISSSPPPGNNDVDVRVMDNGTGQAETEAGSMGHVADEKTGIIDGQDVSLNDRTEGSHCDLSDPMKLSLEGLGESSQESKMDLMMMLQNPGSDSDQDGENQGDDSNSKKIKTGLDEEENEAEDTNARGHDDTCDSHDSPMVAAEDNDDMNNSNNSVANDPDGNFASADGSGNNEENPTNNPSLSEQSNVTAVVEESKEKKIQALIQRLGYRQMTTEIFEKMRNTFGHVECEYCGRLFYSKADYEPHLRTHTGDKPFACTNCSFRGNTKEQLRKHCEREHEKVAFQCKECDFLAPTRTRLWNHQLKHLGINGLSCPKCPSKFDGMKQLRAHIINCHKDMDKDALEKLTGYRHKALGKMGKVRMVTRRDT</sequence>
<dbReference type="GO" id="GO:0008270">
    <property type="term" value="F:zinc ion binding"/>
    <property type="evidence" value="ECO:0007669"/>
    <property type="project" value="UniProtKB-KW"/>
</dbReference>
<dbReference type="PROSITE" id="PS50157">
    <property type="entry name" value="ZINC_FINGER_C2H2_2"/>
    <property type="match status" value="6"/>
</dbReference>
<feature type="compositionally biased region" description="Low complexity" evidence="6">
    <location>
        <begin position="606"/>
        <end position="618"/>
    </location>
</feature>
<evidence type="ECO:0000256" key="6">
    <source>
        <dbReference type="SAM" id="MobiDB-lite"/>
    </source>
</evidence>
<feature type="domain" description="C2H2-type" evidence="7">
    <location>
        <begin position="229"/>
        <end position="257"/>
    </location>
</feature>
<dbReference type="PANTHER" id="PTHR24379">
    <property type="entry name" value="KRAB AND ZINC FINGER DOMAIN-CONTAINING"/>
    <property type="match status" value="1"/>
</dbReference>
<comment type="caution">
    <text evidence="8">The sequence shown here is derived from an EMBL/GenBank/DDBJ whole genome shotgun (WGS) entry which is preliminary data.</text>
</comment>
<feature type="compositionally biased region" description="Polar residues" evidence="6">
    <location>
        <begin position="428"/>
        <end position="439"/>
    </location>
</feature>
<protein>
    <submittedName>
        <fullName evidence="8">Zinc finger protein ZFAT</fullName>
    </submittedName>
</protein>
<dbReference type="SUPFAM" id="SSF57667">
    <property type="entry name" value="beta-beta-alpha zinc fingers"/>
    <property type="match status" value="4"/>
</dbReference>
<evidence type="ECO:0000256" key="4">
    <source>
        <dbReference type="ARBA" id="ARBA00022833"/>
    </source>
</evidence>
<dbReference type="Pfam" id="PF00096">
    <property type="entry name" value="zf-C2H2"/>
    <property type="match status" value="2"/>
</dbReference>
<feature type="domain" description="C2H2-type" evidence="7">
    <location>
        <begin position="202"/>
        <end position="229"/>
    </location>
</feature>
<evidence type="ECO:0000313" key="9">
    <source>
        <dbReference type="Proteomes" id="UP000762676"/>
    </source>
</evidence>
<evidence type="ECO:0000256" key="2">
    <source>
        <dbReference type="ARBA" id="ARBA00022737"/>
    </source>
</evidence>
<dbReference type="AlphaFoldDB" id="A0AAV4FNE5"/>
<gene>
    <name evidence="8" type="ORF">ElyMa_005758800</name>
</gene>
<feature type="compositionally biased region" description="Basic and acidic residues" evidence="6">
    <location>
        <begin position="507"/>
        <end position="520"/>
    </location>
</feature>
<evidence type="ECO:0000256" key="3">
    <source>
        <dbReference type="ARBA" id="ARBA00022771"/>
    </source>
</evidence>
<feature type="compositionally biased region" description="Polar residues" evidence="6">
    <location>
        <begin position="626"/>
        <end position="645"/>
    </location>
</feature>
<feature type="region of interest" description="Disordered" evidence="6">
    <location>
        <begin position="544"/>
        <end position="645"/>
    </location>
</feature>
<dbReference type="Proteomes" id="UP000762676">
    <property type="component" value="Unassembled WGS sequence"/>
</dbReference>
<keyword evidence="2" id="KW-0677">Repeat</keyword>
<feature type="domain" description="C2H2-type" evidence="7">
    <location>
        <begin position="685"/>
        <end position="712"/>
    </location>
</feature>
<evidence type="ECO:0000256" key="5">
    <source>
        <dbReference type="PROSITE-ProRule" id="PRU00042"/>
    </source>
</evidence>
<accession>A0AAV4FNE5</accession>
<feature type="compositionally biased region" description="Basic and acidic residues" evidence="6">
    <location>
        <begin position="41"/>
        <end position="52"/>
    </location>
</feature>
<name>A0AAV4FNE5_9GAST</name>
<feature type="domain" description="C2H2-type" evidence="7">
    <location>
        <begin position="334"/>
        <end position="362"/>
    </location>
</feature>
<keyword evidence="4" id="KW-0862">Zinc</keyword>